<keyword evidence="5" id="KW-0862">Zinc</keyword>
<gene>
    <name evidence="7" type="primary">attM</name>
    <name evidence="7" type="ORF">EMA8858_03554</name>
</gene>
<dbReference type="PANTHER" id="PTHR42978">
    <property type="entry name" value="QUORUM-QUENCHING LACTONASE YTNP-RELATED-RELATED"/>
    <property type="match status" value="1"/>
</dbReference>
<organism evidence="7 8">
    <name type="scientific">Emticicia aquatica</name>
    <dbReference type="NCBI Taxonomy" id="1681835"/>
    <lineage>
        <taxon>Bacteria</taxon>
        <taxon>Pseudomonadati</taxon>
        <taxon>Bacteroidota</taxon>
        <taxon>Cytophagia</taxon>
        <taxon>Cytophagales</taxon>
        <taxon>Leadbetterellaceae</taxon>
        <taxon>Emticicia</taxon>
    </lineage>
</organism>
<dbReference type="CDD" id="cd07730">
    <property type="entry name" value="metallo-hydrolase-like_MBL-fold"/>
    <property type="match status" value="1"/>
</dbReference>
<dbReference type="GO" id="GO:0102007">
    <property type="term" value="F:acyl-L-homoserine-lactone lactonohydrolase activity"/>
    <property type="evidence" value="ECO:0007669"/>
    <property type="project" value="UniProtKB-EC"/>
</dbReference>
<protein>
    <submittedName>
        <fullName evidence="7">N-acyl homoserine lactonase AttM</fullName>
        <ecNumber evidence="7">3.1.1.81</ecNumber>
    </submittedName>
</protein>
<dbReference type="SMART" id="SM00849">
    <property type="entry name" value="Lactamase_B"/>
    <property type="match status" value="1"/>
</dbReference>
<evidence type="ECO:0000259" key="6">
    <source>
        <dbReference type="SMART" id="SM00849"/>
    </source>
</evidence>
<dbReference type="Pfam" id="PF00753">
    <property type="entry name" value="Lactamase_B"/>
    <property type="match status" value="1"/>
</dbReference>
<dbReference type="InterPro" id="IPR036866">
    <property type="entry name" value="RibonucZ/Hydroxyglut_hydro"/>
</dbReference>
<comment type="cofactor">
    <cofactor evidence="1">
        <name>Zn(2+)</name>
        <dbReference type="ChEBI" id="CHEBI:29105"/>
    </cofactor>
</comment>
<dbReference type="Gene3D" id="3.60.15.10">
    <property type="entry name" value="Ribonuclease Z/Hydroxyacylglutathione hydrolase-like"/>
    <property type="match status" value="1"/>
</dbReference>
<evidence type="ECO:0000256" key="3">
    <source>
        <dbReference type="ARBA" id="ARBA00022723"/>
    </source>
</evidence>
<dbReference type="Proteomes" id="UP000837932">
    <property type="component" value="Unassembled WGS sequence"/>
</dbReference>
<reference evidence="7" key="1">
    <citation type="submission" date="2021-12" db="EMBL/GenBank/DDBJ databases">
        <authorList>
            <person name="Rodrigo-Torres L."/>
            <person name="Arahal R. D."/>
            <person name="Lucena T."/>
        </authorList>
    </citation>
    <scope>NUCLEOTIDE SEQUENCE</scope>
    <source>
        <strain evidence="7">CECT 8858</strain>
    </source>
</reference>
<dbReference type="EMBL" id="CAKLPY010000003">
    <property type="protein sequence ID" value="CAH0997421.1"/>
    <property type="molecule type" value="Genomic_DNA"/>
</dbReference>
<evidence type="ECO:0000313" key="7">
    <source>
        <dbReference type="EMBL" id="CAH0997421.1"/>
    </source>
</evidence>
<evidence type="ECO:0000256" key="5">
    <source>
        <dbReference type="ARBA" id="ARBA00022833"/>
    </source>
</evidence>
<proteinExistence type="inferred from homology"/>
<evidence type="ECO:0000313" key="8">
    <source>
        <dbReference type="Proteomes" id="UP000837932"/>
    </source>
</evidence>
<dbReference type="InterPro" id="IPR051013">
    <property type="entry name" value="MBL_superfamily_lactonases"/>
</dbReference>
<keyword evidence="8" id="KW-1185">Reference proteome</keyword>
<sequence>MKEVKLYLGYAGFCTSKESHTIRNGANKEIKFQALFGLIQHPEYGWILYDTGYTTRFYDCTKTYPNKIYANLTKVFVTEKDEIKAQLKQFNLEPSDIKHVIITHFHADHVGGLKDFNDATFYCSQAAYKQYKEISSFWGFTKAILKDLIPQNFEEKLKIIETFSSPINDDIFGKKYDLFGDDSLFIYDLPGHAAGQIGVELKTQKQQYFLIADACWNKKTYIDLLLPPSIVRLFFDSWKDFKDSLLKVNLFHKKFPEVIIVPTHCSATTTALVSNNYDLNAL</sequence>
<comment type="caution">
    <text evidence="7">The sequence shown here is derived from an EMBL/GenBank/DDBJ whole genome shotgun (WGS) entry which is preliminary data.</text>
</comment>
<keyword evidence="4 7" id="KW-0378">Hydrolase</keyword>
<dbReference type="SUPFAM" id="SSF56281">
    <property type="entry name" value="Metallo-hydrolase/oxidoreductase"/>
    <property type="match status" value="1"/>
</dbReference>
<name>A0ABN8EXG0_9BACT</name>
<accession>A0ABN8EXG0</accession>
<dbReference type="EC" id="3.1.1.81" evidence="7"/>
<keyword evidence="3" id="KW-0479">Metal-binding</keyword>
<dbReference type="RefSeq" id="WP_238808121.1">
    <property type="nucleotide sequence ID" value="NZ_CAKLPY010000003.1"/>
</dbReference>
<evidence type="ECO:0000256" key="2">
    <source>
        <dbReference type="ARBA" id="ARBA00007749"/>
    </source>
</evidence>
<feature type="domain" description="Metallo-beta-lactamase" evidence="6">
    <location>
        <begin position="33"/>
        <end position="264"/>
    </location>
</feature>
<dbReference type="PANTHER" id="PTHR42978:SF2">
    <property type="entry name" value="102 KBASES UNSTABLE REGION: FROM 1 TO 119443"/>
    <property type="match status" value="1"/>
</dbReference>
<evidence type="ECO:0000256" key="1">
    <source>
        <dbReference type="ARBA" id="ARBA00001947"/>
    </source>
</evidence>
<comment type="similarity">
    <text evidence="2">Belongs to the metallo-beta-lactamase superfamily.</text>
</comment>
<dbReference type="InterPro" id="IPR001279">
    <property type="entry name" value="Metallo-B-lactamas"/>
</dbReference>
<evidence type="ECO:0000256" key="4">
    <source>
        <dbReference type="ARBA" id="ARBA00022801"/>
    </source>
</evidence>